<dbReference type="SUPFAM" id="SSF51735">
    <property type="entry name" value="NAD(P)-binding Rossmann-fold domains"/>
    <property type="match status" value="1"/>
</dbReference>
<gene>
    <name evidence="1" type="primary">trkA10</name>
    <name evidence="1" type="ORF">HSEST_2475</name>
</gene>
<evidence type="ECO:0000313" key="1">
    <source>
        <dbReference type="EMBL" id="QSG15985.1"/>
    </source>
</evidence>
<protein>
    <submittedName>
        <fullName evidence="1">TrkA, K+ transport system, NAD-binding component</fullName>
    </submittedName>
</protein>
<dbReference type="GeneID" id="68859109"/>
<accession>A0A897NWN4</accession>
<proteinExistence type="predicted"/>
<dbReference type="EMBL" id="CP064791">
    <property type="protein sequence ID" value="QSG15985.1"/>
    <property type="molecule type" value="Genomic_DNA"/>
</dbReference>
<keyword evidence="2" id="KW-1185">Reference proteome</keyword>
<name>A0A897NWN4_9EURY</name>
<reference evidence="1 2" key="1">
    <citation type="submission" date="2020-11" db="EMBL/GenBank/DDBJ databases">
        <title>Carbohydrate-dependent, anaerobic sulfur respiration: A novel catabolism in halophilic archaea.</title>
        <authorList>
            <person name="Sorokin D.Y."/>
            <person name="Messina E."/>
            <person name="Smedile F."/>
            <person name="La Cono V."/>
            <person name="Hallsworth J.E."/>
            <person name="Yakimov M.M."/>
        </authorList>
    </citation>
    <scope>NUCLEOTIDE SEQUENCE [LARGE SCALE GENOMIC DNA]</scope>
    <source>
        <strain evidence="1 2">HSR-Est</strain>
    </source>
</reference>
<dbReference type="AlphaFoldDB" id="A0A897NWN4"/>
<dbReference type="Proteomes" id="UP000663292">
    <property type="component" value="Chromosome"/>
</dbReference>
<dbReference type="Pfam" id="PF23443">
    <property type="entry name" value="DUF7126"/>
    <property type="match status" value="1"/>
</dbReference>
<sequence length="105" mass="11002">MHVIVAGADTEGIASAIEEAGHDVAAIDVANQSALDDAGIERAGALVLTDVSQATAVPIAKERNPDVRTVVYARESLPEFVRGQVDLAVDPELLDPNTVAEELEQ</sequence>
<organism evidence="1 2">
    <name type="scientific">Halapricum desulfuricans</name>
    <dbReference type="NCBI Taxonomy" id="2841257"/>
    <lineage>
        <taxon>Archaea</taxon>
        <taxon>Methanobacteriati</taxon>
        <taxon>Methanobacteriota</taxon>
        <taxon>Stenosarchaea group</taxon>
        <taxon>Halobacteria</taxon>
        <taxon>Halobacteriales</taxon>
        <taxon>Haloarculaceae</taxon>
        <taxon>Halapricum</taxon>
    </lineage>
</organism>
<dbReference type="RefSeq" id="WP_229121239.1">
    <property type="nucleotide sequence ID" value="NZ_CP064791.1"/>
</dbReference>
<evidence type="ECO:0000313" key="2">
    <source>
        <dbReference type="Proteomes" id="UP000663292"/>
    </source>
</evidence>
<dbReference type="Gene3D" id="3.40.50.720">
    <property type="entry name" value="NAD(P)-binding Rossmann-like Domain"/>
    <property type="match status" value="1"/>
</dbReference>
<dbReference type="InterPro" id="IPR036291">
    <property type="entry name" value="NAD(P)-bd_dom_sf"/>
</dbReference>
<dbReference type="InterPro" id="IPR055550">
    <property type="entry name" value="DUF7126"/>
</dbReference>